<evidence type="ECO:0000313" key="2">
    <source>
        <dbReference type="Proteomes" id="UP000025241"/>
    </source>
</evidence>
<dbReference type="PATRIC" id="fig|1301098.3.peg.785"/>
<dbReference type="OrthoDB" id="6702050at2"/>
<dbReference type="STRING" id="1301098.PKB_0781"/>
<dbReference type="eggNOG" id="ENOG502ZB4Z">
    <property type="taxonomic scope" value="Bacteria"/>
</dbReference>
<dbReference type="KEGG" id="pkc:PKB_0781"/>
<dbReference type="HOGENOM" id="CLU_094952_0_0_6"/>
<keyword evidence="2" id="KW-1185">Reference proteome</keyword>
<dbReference type="RefSeq" id="WP_043249185.1">
    <property type="nucleotide sequence ID" value="NZ_HG322950.1"/>
</dbReference>
<dbReference type="Proteomes" id="UP000025241">
    <property type="component" value="Chromosome I"/>
</dbReference>
<dbReference type="AlphaFoldDB" id="A0A024HC42"/>
<dbReference type="EMBL" id="HG322950">
    <property type="protein sequence ID" value="CDF82149.1"/>
    <property type="molecule type" value="Genomic_DNA"/>
</dbReference>
<name>A0A024HC42_PSEKB</name>
<accession>A0A024HC42</accession>
<evidence type="ECO:0000313" key="1">
    <source>
        <dbReference type="EMBL" id="CDF82149.1"/>
    </source>
</evidence>
<dbReference type="PIRSF" id="PIRSF028589">
    <property type="entry name" value="UCP028589"/>
    <property type="match status" value="1"/>
</dbReference>
<dbReference type="InterPro" id="IPR016893">
    <property type="entry name" value="UCP028589"/>
</dbReference>
<organism evidence="1 2">
    <name type="scientific">Pseudomonas knackmussii (strain DSM 6978 / CCUG 54928 / LMG 23759 / B13)</name>
    <dbReference type="NCBI Taxonomy" id="1301098"/>
    <lineage>
        <taxon>Bacteria</taxon>
        <taxon>Pseudomonadati</taxon>
        <taxon>Pseudomonadota</taxon>
        <taxon>Gammaproteobacteria</taxon>
        <taxon>Pseudomonadales</taxon>
        <taxon>Pseudomonadaceae</taxon>
        <taxon>Pseudomonas</taxon>
    </lineage>
</organism>
<sequence length="252" mass="27130">MSKLFSFQGKVFAGDRLANGTLSRPVWAGNVPAMSLKLSTDSTNKTESFSGKRLQYGRLQKGTTAQLDITFDEWLPKNIALAIWATQVTLAADTVTAESLEADLVAGDYVKLDGQFISSLVLTDSAGTPATLVEGTNYRTESVNAGLIELLDVTSLTQPFKAAYATEAADAYTMFTAAPPERYILLDGVNTETNESVIVTLYRCKFDPVSDLGFINDDYGNFQLSGSVLYDELNAADAELGGFGRIVQKSAS</sequence>
<gene>
    <name evidence="1" type="ORF">PKB_0781</name>
</gene>
<protein>
    <submittedName>
        <fullName evidence="1">Uncharacterized protein</fullName>
    </submittedName>
</protein>
<reference evidence="1 2" key="1">
    <citation type="submission" date="2013-03" db="EMBL/GenBank/DDBJ databases">
        <authorList>
            <person name="Linke B."/>
        </authorList>
    </citation>
    <scope>NUCLEOTIDE SEQUENCE [LARGE SCALE GENOMIC DNA]</scope>
    <source>
        <strain evidence="1 2">B13</strain>
    </source>
</reference>
<reference evidence="1 2" key="2">
    <citation type="submission" date="2014-05" db="EMBL/GenBank/DDBJ databases">
        <title>Genome sequence of the 3-chlorobenzoate degrading bacterium Pseudomonas knackmussii B13 shows multiple evidence for horizontal gene transfer.</title>
        <authorList>
            <person name="Miyazaki R."/>
            <person name="Bertelli C."/>
            <person name="Falquet L."/>
            <person name="Robinson-Rechavi M."/>
            <person name="Gharib W."/>
            <person name="Roy S."/>
            <person name="Van der Meer J.R."/>
        </authorList>
    </citation>
    <scope>NUCLEOTIDE SEQUENCE [LARGE SCALE GENOMIC DNA]</scope>
    <source>
        <strain evidence="1 2">B13</strain>
    </source>
</reference>
<proteinExistence type="predicted"/>